<accession>G1C4X7</accession>
<reference evidence="1 2" key="1">
    <citation type="journal article" date="2012" name="J. Virol.">
        <title>Complete Genome Sequence of Enterococcal Bacteriophage SAP6.</title>
        <authorList>
            <person name="Lee Y.D."/>
            <person name="Park J.H."/>
        </authorList>
    </citation>
    <scope>NUCLEOTIDE SEQUENCE [LARGE SCALE GENOMIC DNA]</scope>
</reference>
<name>G1C4X7_9CAUD</name>
<dbReference type="OrthoDB" id="15724at10239"/>
<dbReference type="EMBL" id="JF731128">
    <property type="protein sequence ID" value="AEM24757.1"/>
    <property type="molecule type" value="Genomic_DNA"/>
</dbReference>
<dbReference type="GeneID" id="40079891"/>
<sequence length="130" mass="14956">MKLKVGDTVTVRKDLETGWYGAELVVPYMLDYKGITTNVKKVYSDGTLAIDNGIWKWTPEMFEETTSEITLEIGYRYLTDTIVQTSHQTVIDDDYAYENACEQFLEEFMKDYGSVEGIDICFVREAFDNA</sequence>
<keyword evidence="2" id="KW-1185">Reference proteome</keyword>
<dbReference type="RefSeq" id="YP_009604002.1">
    <property type="nucleotide sequence ID" value="NC_041960.1"/>
</dbReference>
<dbReference type="KEGG" id="vg:40079891"/>
<dbReference type="Proteomes" id="UP000000699">
    <property type="component" value="Segment"/>
</dbReference>
<evidence type="ECO:0000313" key="1">
    <source>
        <dbReference type="EMBL" id="AEM24757.1"/>
    </source>
</evidence>
<protein>
    <submittedName>
        <fullName evidence="1">Uncharacterized protein</fullName>
    </submittedName>
</protein>
<organism evidence="1 2">
    <name type="scientific">Enterococcus phage SAP6</name>
    <dbReference type="NCBI Taxonomy" id="1073766"/>
    <lineage>
        <taxon>Viruses</taxon>
        <taxon>Duplodnaviria</taxon>
        <taxon>Heunggongvirae</taxon>
        <taxon>Uroviricota</taxon>
        <taxon>Caudoviricetes</taxon>
        <taxon>Saphexavirus</taxon>
        <taxon>Saphexavirus SAP6</taxon>
    </lineage>
</organism>
<evidence type="ECO:0000313" key="2">
    <source>
        <dbReference type="Proteomes" id="UP000000699"/>
    </source>
</evidence>
<proteinExistence type="predicted"/>